<accession>A0A3P6U2G0</accession>
<evidence type="ECO:0000313" key="3">
    <source>
        <dbReference type="Proteomes" id="UP000277928"/>
    </source>
</evidence>
<evidence type="ECO:0000256" key="1">
    <source>
        <dbReference type="SAM" id="Phobius"/>
    </source>
</evidence>
<keyword evidence="1" id="KW-0812">Transmembrane</keyword>
<proteinExistence type="predicted"/>
<gene>
    <name evidence="2" type="ORF">NLS_LOCUS7083</name>
</gene>
<reference evidence="2 3" key="1">
    <citation type="submission" date="2018-08" db="EMBL/GenBank/DDBJ databases">
        <authorList>
            <person name="Laetsch R D."/>
            <person name="Stevens L."/>
            <person name="Kumar S."/>
            <person name="Blaxter L. M."/>
        </authorList>
    </citation>
    <scope>NUCLEOTIDE SEQUENCE [LARGE SCALE GENOMIC DNA]</scope>
</reference>
<keyword evidence="1" id="KW-0472">Membrane</keyword>
<dbReference type="Proteomes" id="UP000277928">
    <property type="component" value="Unassembled WGS sequence"/>
</dbReference>
<evidence type="ECO:0000313" key="2">
    <source>
        <dbReference type="EMBL" id="VDK85340.1"/>
    </source>
</evidence>
<name>A0A3P6U2G0_LITSI</name>
<sequence>MEQNIAAVKITETEAGNKISSLYFMASVEIILWVTRLLVVGLMNCVMMKKTQSSVGCARMRYNVLCLIVIFFFDSAVGQGLQMLNILLNGHGLDIYIDGPLQLPVADFIPLANWYSEEVQPALMDIILPSAE</sequence>
<dbReference type="AlphaFoldDB" id="A0A3P6U2G0"/>
<feature type="transmembrane region" description="Helical" evidence="1">
    <location>
        <begin position="22"/>
        <end position="43"/>
    </location>
</feature>
<organism evidence="2 3">
    <name type="scientific">Litomosoides sigmodontis</name>
    <name type="common">Filarial nematode worm</name>
    <dbReference type="NCBI Taxonomy" id="42156"/>
    <lineage>
        <taxon>Eukaryota</taxon>
        <taxon>Metazoa</taxon>
        <taxon>Ecdysozoa</taxon>
        <taxon>Nematoda</taxon>
        <taxon>Chromadorea</taxon>
        <taxon>Rhabditida</taxon>
        <taxon>Spirurina</taxon>
        <taxon>Spiruromorpha</taxon>
        <taxon>Filarioidea</taxon>
        <taxon>Onchocercidae</taxon>
        <taxon>Litomosoides</taxon>
    </lineage>
</organism>
<feature type="transmembrane region" description="Helical" evidence="1">
    <location>
        <begin position="64"/>
        <end position="84"/>
    </location>
</feature>
<protein>
    <submittedName>
        <fullName evidence="2">Uncharacterized protein</fullName>
    </submittedName>
</protein>
<keyword evidence="1" id="KW-1133">Transmembrane helix</keyword>
<keyword evidence="3" id="KW-1185">Reference proteome</keyword>
<dbReference type="EMBL" id="UYRX01000687">
    <property type="protein sequence ID" value="VDK85340.1"/>
    <property type="molecule type" value="Genomic_DNA"/>
</dbReference>